<gene>
    <name evidence="1" type="ORF">LX16_1033</name>
</gene>
<sequence length="61" mass="6913">MTILKKVGDRMLNRLVPQRSAEAAGVQCSPYCIIRPCRVGWEQQCCTERNCRTTCGACYMI</sequence>
<dbReference type="AlphaFoldDB" id="A0A562VBS5"/>
<evidence type="ECO:0000313" key="2">
    <source>
        <dbReference type="Proteomes" id="UP000321617"/>
    </source>
</evidence>
<dbReference type="OrthoDB" id="4250947at2"/>
<reference evidence="1 2" key="1">
    <citation type="journal article" date="2013" name="Stand. Genomic Sci.">
        <title>Genomic Encyclopedia of Type Strains, Phase I: The one thousand microbial genomes (KMG-I) project.</title>
        <authorList>
            <person name="Kyrpides N.C."/>
            <person name="Woyke T."/>
            <person name="Eisen J.A."/>
            <person name="Garrity G."/>
            <person name="Lilburn T.G."/>
            <person name="Beck B.J."/>
            <person name="Whitman W.B."/>
            <person name="Hugenholtz P."/>
            <person name="Klenk H.P."/>
        </authorList>
    </citation>
    <scope>NUCLEOTIDE SEQUENCE [LARGE SCALE GENOMIC DNA]</scope>
    <source>
        <strain evidence="1 2">DSM 45044</strain>
    </source>
</reference>
<protein>
    <submittedName>
        <fullName evidence="1">Uncharacterized protein</fullName>
    </submittedName>
</protein>
<comment type="caution">
    <text evidence="1">The sequence shown here is derived from an EMBL/GenBank/DDBJ whole genome shotgun (WGS) entry which is preliminary data.</text>
</comment>
<keyword evidence="2" id="KW-1185">Reference proteome</keyword>
<evidence type="ECO:0000313" key="1">
    <source>
        <dbReference type="EMBL" id="TWJ15333.1"/>
    </source>
</evidence>
<organism evidence="1 2">
    <name type="scientific">Stackebrandtia albiflava</name>
    <dbReference type="NCBI Taxonomy" id="406432"/>
    <lineage>
        <taxon>Bacteria</taxon>
        <taxon>Bacillati</taxon>
        <taxon>Actinomycetota</taxon>
        <taxon>Actinomycetes</taxon>
        <taxon>Glycomycetales</taxon>
        <taxon>Glycomycetaceae</taxon>
        <taxon>Stackebrandtia</taxon>
    </lineage>
</organism>
<dbReference type="RefSeq" id="WP_147133840.1">
    <property type="nucleotide sequence ID" value="NZ_BAABIJ010000001.1"/>
</dbReference>
<dbReference type="EMBL" id="VLLL01000005">
    <property type="protein sequence ID" value="TWJ15333.1"/>
    <property type="molecule type" value="Genomic_DNA"/>
</dbReference>
<name>A0A562VBS5_9ACTN</name>
<accession>A0A562VBS5</accession>
<proteinExistence type="predicted"/>
<dbReference type="Proteomes" id="UP000321617">
    <property type="component" value="Unassembled WGS sequence"/>
</dbReference>